<feature type="region of interest" description="Disordered" evidence="1">
    <location>
        <begin position="1"/>
        <end position="41"/>
    </location>
</feature>
<evidence type="ECO:0000313" key="3">
    <source>
        <dbReference type="Proteomes" id="UP001157017"/>
    </source>
</evidence>
<keyword evidence="3" id="KW-1185">Reference proteome</keyword>
<evidence type="ECO:0000313" key="2">
    <source>
        <dbReference type="EMBL" id="GMA86394.1"/>
    </source>
</evidence>
<feature type="compositionally biased region" description="Low complexity" evidence="1">
    <location>
        <begin position="101"/>
        <end position="113"/>
    </location>
</feature>
<feature type="region of interest" description="Disordered" evidence="1">
    <location>
        <begin position="57"/>
        <end position="126"/>
    </location>
</feature>
<organism evidence="2 3">
    <name type="scientific">Angustibacter aerolatus</name>
    <dbReference type="NCBI Taxonomy" id="1162965"/>
    <lineage>
        <taxon>Bacteria</taxon>
        <taxon>Bacillati</taxon>
        <taxon>Actinomycetota</taxon>
        <taxon>Actinomycetes</taxon>
        <taxon>Kineosporiales</taxon>
        <taxon>Kineosporiaceae</taxon>
    </lineage>
</organism>
<name>A0ABQ6JG72_9ACTN</name>
<feature type="compositionally biased region" description="Basic and acidic residues" evidence="1">
    <location>
        <begin position="12"/>
        <end position="23"/>
    </location>
</feature>
<accession>A0ABQ6JG72</accession>
<dbReference type="EMBL" id="BSUZ01000001">
    <property type="protein sequence ID" value="GMA86394.1"/>
    <property type="molecule type" value="Genomic_DNA"/>
</dbReference>
<proteinExistence type="predicted"/>
<sequence length="126" mass="13309">MHDERRRHRTAAHTEQRGVEVERAGGPGLGEQVTHPPRGLGEQRLHRVARLAGRGLAQPGLHPVRGGGVAHRQAHPAGRQHQPVADRGGAARPGHADRTVSEVASASTSSAAAITRPGSNDVHNRT</sequence>
<dbReference type="Proteomes" id="UP001157017">
    <property type="component" value="Unassembled WGS sequence"/>
</dbReference>
<gene>
    <name evidence="2" type="ORF">GCM10025868_16440</name>
</gene>
<reference evidence="3" key="1">
    <citation type="journal article" date="2019" name="Int. J. Syst. Evol. Microbiol.">
        <title>The Global Catalogue of Microorganisms (GCM) 10K type strain sequencing project: providing services to taxonomists for standard genome sequencing and annotation.</title>
        <authorList>
            <consortium name="The Broad Institute Genomics Platform"/>
            <consortium name="The Broad Institute Genome Sequencing Center for Infectious Disease"/>
            <person name="Wu L."/>
            <person name="Ma J."/>
        </authorList>
    </citation>
    <scope>NUCLEOTIDE SEQUENCE [LARGE SCALE GENOMIC DNA]</scope>
    <source>
        <strain evidence="3">NBRC 108730</strain>
    </source>
</reference>
<evidence type="ECO:0000256" key="1">
    <source>
        <dbReference type="SAM" id="MobiDB-lite"/>
    </source>
</evidence>
<feature type="compositionally biased region" description="Basic residues" evidence="1">
    <location>
        <begin position="1"/>
        <end position="11"/>
    </location>
</feature>
<protein>
    <submittedName>
        <fullName evidence="2">Uncharacterized protein</fullName>
    </submittedName>
</protein>
<comment type="caution">
    <text evidence="2">The sequence shown here is derived from an EMBL/GenBank/DDBJ whole genome shotgun (WGS) entry which is preliminary data.</text>
</comment>